<dbReference type="KEGG" id="apol:K9D25_21375"/>
<dbReference type="InterPro" id="IPR029063">
    <property type="entry name" value="SAM-dependent_MTases_sf"/>
</dbReference>
<dbReference type="GO" id="GO:0009007">
    <property type="term" value="F:site-specific DNA-methyltransferase (adenine-specific) activity"/>
    <property type="evidence" value="ECO:0007669"/>
    <property type="project" value="UniProtKB-EC"/>
</dbReference>
<protein>
    <recommendedName>
        <fullName evidence="2">site-specific DNA-methyltransferase (adenine-specific)</fullName>
        <ecNumber evidence="2">2.1.1.72</ecNumber>
    </recommendedName>
</protein>
<dbReference type="PROSITE" id="PS00092">
    <property type="entry name" value="N6_MTASE"/>
    <property type="match status" value="1"/>
</dbReference>
<evidence type="ECO:0000256" key="1">
    <source>
        <dbReference type="ARBA" id="ARBA00006594"/>
    </source>
</evidence>
<evidence type="ECO:0000256" key="2">
    <source>
        <dbReference type="ARBA" id="ARBA00011900"/>
    </source>
</evidence>
<evidence type="ECO:0000313" key="8">
    <source>
        <dbReference type="Proteomes" id="UP000831684"/>
    </source>
</evidence>
<dbReference type="InterPro" id="IPR002941">
    <property type="entry name" value="DNA_methylase_N4/N6"/>
</dbReference>
<dbReference type="GO" id="GO:0008170">
    <property type="term" value="F:N-methyltransferase activity"/>
    <property type="evidence" value="ECO:0007669"/>
    <property type="project" value="InterPro"/>
</dbReference>
<accession>A0A9E7A5C2</accession>
<dbReference type="Pfam" id="PF01555">
    <property type="entry name" value="N6_N4_Mtase"/>
    <property type="match status" value="1"/>
</dbReference>
<comment type="similarity">
    <text evidence="1">Belongs to the N(4)/N(6)-methyltransferase family.</text>
</comment>
<geneLocation type="plasmid" evidence="7 8">
    <name>pA</name>
</geneLocation>
<keyword evidence="7" id="KW-0614">Plasmid</keyword>
<dbReference type="GO" id="GO:0003677">
    <property type="term" value="F:DNA binding"/>
    <property type="evidence" value="ECO:0007669"/>
    <property type="project" value="InterPro"/>
</dbReference>
<dbReference type="SUPFAM" id="SSF53335">
    <property type="entry name" value="S-adenosyl-L-methionine-dependent methyltransferases"/>
    <property type="match status" value="1"/>
</dbReference>
<dbReference type="AlphaFoldDB" id="A0A9E7A5C2"/>
<reference evidence="7" key="1">
    <citation type="submission" date="2021-09" db="EMBL/GenBank/DDBJ databases">
        <title>Network and meta-omics reveal the key degrader and cooperation patterns in an efficient 1,4-dioxane-degrading microbial community.</title>
        <authorList>
            <person name="Dai C."/>
        </authorList>
    </citation>
    <scope>NUCLEOTIDE SEQUENCE</scope>
    <source>
        <strain evidence="7">ZM13</strain>
        <plasmid evidence="7">pA</plasmid>
    </source>
</reference>
<evidence type="ECO:0000256" key="5">
    <source>
        <dbReference type="ARBA" id="ARBA00047942"/>
    </source>
</evidence>
<evidence type="ECO:0000256" key="3">
    <source>
        <dbReference type="ARBA" id="ARBA00022603"/>
    </source>
</evidence>
<sequence length="251" mass="29057">MKSLLEQLPSIVAEGKKEAERVMERAESNYRLGLQTRELVVPSRDSNWQDMFRQKPQSAAPASDPNTLIYGDNLLAMAALLAGSDSAQSLRSKVDLIYIDPPYDSKADYRTKISLSESQIEQRPTTIEQFAYSDTWVEGTASYLSMLVPRLVLMRELLSERGSIYVHLDWHVNGYVRAILDEVFGKQNFRNEIIWTYFGFKRSTTRKFPQKHDTIYSYFKNEDYYWKTQYKPHSAEYLNPHSPSKSLISLS</sequence>
<dbReference type="InterPro" id="IPR002052">
    <property type="entry name" value="DNA_methylase_N6_adenine_CS"/>
</dbReference>
<dbReference type="Proteomes" id="UP000831684">
    <property type="component" value="Plasmid pA"/>
</dbReference>
<keyword evidence="4" id="KW-0808">Transferase</keyword>
<proteinExistence type="inferred from homology"/>
<dbReference type="RefSeq" id="WP_244451096.1">
    <property type="nucleotide sequence ID" value="NZ_CP083240.1"/>
</dbReference>
<dbReference type="EMBL" id="CP083240">
    <property type="protein sequence ID" value="UOK73435.1"/>
    <property type="molecule type" value="Genomic_DNA"/>
</dbReference>
<comment type="catalytic activity">
    <reaction evidence="5">
        <text>a 2'-deoxyadenosine in DNA + S-adenosyl-L-methionine = an N(6)-methyl-2'-deoxyadenosine in DNA + S-adenosyl-L-homocysteine + H(+)</text>
        <dbReference type="Rhea" id="RHEA:15197"/>
        <dbReference type="Rhea" id="RHEA-COMP:12418"/>
        <dbReference type="Rhea" id="RHEA-COMP:12419"/>
        <dbReference type="ChEBI" id="CHEBI:15378"/>
        <dbReference type="ChEBI" id="CHEBI:57856"/>
        <dbReference type="ChEBI" id="CHEBI:59789"/>
        <dbReference type="ChEBI" id="CHEBI:90615"/>
        <dbReference type="ChEBI" id="CHEBI:90616"/>
        <dbReference type="EC" id="2.1.1.72"/>
    </reaction>
</comment>
<dbReference type="Gene3D" id="3.40.50.150">
    <property type="entry name" value="Vaccinia Virus protein VP39"/>
    <property type="match status" value="1"/>
</dbReference>
<keyword evidence="3" id="KW-0489">Methyltransferase</keyword>
<gene>
    <name evidence="7" type="ORF">K9D25_21375</name>
</gene>
<evidence type="ECO:0000256" key="4">
    <source>
        <dbReference type="ARBA" id="ARBA00022679"/>
    </source>
</evidence>
<feature type="domain" description="DNA methylase N-4/N-6" evidence="6">
    <location>
        <begin position="94"/>
        <end position="235"/>
    </location>
</feature>
<dbReference type="GO" id="GO:0032259">
    <property type="term" value="P:methylation"/>
    <property type="evidence" value="ECO:0007669"/>
    <property type="project" value="UniProtKB-KW"/>
</dbReference>
<dbReference type="EC" id="2.1.1.72" evidence="2"/>
<evidence type="ECO:0000259" key="6">
    <source>
        <dbReference type="Pfam" id="PF01555"/>
    </source>
</evidence>
<organism evidence="7 8">
    <name type="scientific">Ancylobacter polymorphus</name>
    <dbReference type="NCBI Taxonomy" id="223390"/>
    <lineage>
        <taxon>Bacteria</taxon>
        <taxon>Pseudomonadati</taxon>
        <taxon>Pseudomonadota</taxon>
        <taxon>Alphaproteobacteria</taxon>
        <taxon>Hyphomicrobiales</taxon>
        <taxon>Xanthobacteraceae</taxon>
        <taxon>Ancylobacter</taxon>
    </lineage>
</organism>
<name>A0A9E7A5C2_9HYPH</name>
<evidence type="ECO:0000313" key="7">
    <source>
        <dbReference type="EMBL" id="UOK73435.1"/>
    </source>
</evidence>